<keyword evidence="2" id="KW-0238">DNA-binding</keyword>
<sequence>MREVAERAGVSIATVSFVVNNTKPVSPATRERIEAAMAELGFRRNVVARALASRRTRILAMAYPALQHRLGSTAMSFVTSAASAASEREYHLVLWPVDNDGVELTELIRQGLVDGIVLMEVLLDDARVDALISTGTPYAMIGRTADPAGLPYVDIDFDATVDTALDHLQSLGHREIAFVSERPPSEEFRAYGAKVRAEAAFRGSCERRGLEPIILECAQNAAGGRKAAGELLQARPRTTAVVIMNEHAAFGVVSGLARSGVRVPEDVSLLSVSTSSDMGAMADPVLTIMRSPGIHLGRLAVQLLLSQLDGGEAPSTRLLPCELHQGESTAPARVRG</sequence>
<dbReference type="PANTHER" id="PTHR30146:SF109">
    <property type="entry name" value="HTH-TYPE TRANSCRIPTIONAL REGULATOR GALS"/>
    <property type="match status" value="1"/>
</dbReference>
<dbReference type="InterPro" id="IPR028082">
    <property type="entry name" value="Peripla_BP_I"/>
</dbReference>
<evidence type="ECO:0000313" key="6">
    <source>
        <dbReference type="Proteomes" id="UP000469185"/>
    </source>
</evidence>
<dbReference type="GO" id="GO:0003700">
    <property type="term" value="F:DNA-binding transcription factor activity"/>
    <property type="evidence" value="ECO:0007669"/>
    <property type="project" value="TreeGrafter"/>
</dbReference>
<dbReference type="CDD" id="cd01392">
    <property type="entry name" value="HTH_LacI"/>
    <property type="match status" value="1"/>
</dbReference>
<evidence type="ECO:0000313" key="5">
    <source>
        <dbReference type="EMBL" id="NED96588.1"/>
    </source>
</evidence>
<protein>
    <submittedName>
        <fullName evidence="5">LacI family transcriptional regulator</fullName>
    </submittedName>
</protein>
<dbReference type="AlphaFoldDB" id="A0A6N9YP16"/>
<name>A0A6N9YP16_9ACTN</name>
<keyword evidence="3" id="KW-0804">Transcription</keyword>
<dbReference type="PANTHER" id="PTHR30146">
    <property type="entry name" value="LACI-RELATED TRANSCRIPTIONAL REPRESSOR"/>
    <property type="match status" value="1"/>
</dbReference>
<organism evidence="5 6">
    <name type="scientific">Phytoactinopolyspora alkaliphila</name>
    <dbReference type="NCBI Taxonomy" id="1783498"/>
    <lineage>
        <taxon>Bacteria</taxon>
        <taxon>Bacillati</taxon>
        <taxon>Actinomycetota</taxon>
        <taxon>Actinomycetes</taxon>
        <taxon>Jiangellales</taxon>
        <taxon>Jiangellaceae</taxon>
        <taxon>Phytoactinopolyspora</taxon>
    </lineage>
</organism>
<dbReference type="SUPFAM" id="SSF47413">
    <property type="entry name" value="lambda repressor-like DNA-binding domains"/>
    <property type="match status" value="1"/>
</dbReference>
<dbReference type="Pfam" id="PF00356">
    <property type="entry name" value="LacI"/>
    <property type="match status" value="1"/>
</dbReference>
<comment type="caution">
    <text evidence="5">The sequence shown here is derived from an EMBL/GenBank/DDBJ whole genome shotgun (WGS) entry which is preliminary data.</text>
</comment>
<dbReference type="InterPro" id="IPR046335">
    <property type="entry name" value="LacI/GalR-like_sensor"/>
</dbReference>
<dbReference type="Pfam" id="PF13377">
    <property type="entry name" value="Peripla_BP_3"/>
    <property type="match status" value="1"/>
</dbReference>
<gene>
    <name evidence="5" type="ORF">G1H11_14855</name>
</gene>
<keyword evidence="1" id="KW-0805">Transcription regulation</keyword>
<evidence type="ECO:0000259" key="4">
    <source>
        <dbReference type="PROSITE" id="PS50932"/>
    </source>
</evidence>
<dbReference type="InterPro" id="IPR000843">
    <property type="entry name" value="HTH_LacI"/>
</dbReference>
<evidence type="ECO:0000256" key="1">
    <source>
        <dbReference type="ARBA" id="ARBA00023015"/>
    </source>
</evidence>
<dbReference type="Gene3D" id="3.40.50.2300">
    <property type="match status" value="2"/>
</dbReference>
<accession>A0A6N9YP16</accession>
<dbReference type="PROSITE" id="PS00356">
    <property type="entry name" value="HTH_LACI_1"/>
    <property type="match status" value="1"/>
</dbReference>
<dbReference type="PROSITE" id="PS50932">
    <property type="entry name" value="HTH_LACI_2"/>
    <property type="match status" value="1"/>
</dbReference>
<dbReference type="SUPFAM" id="SSF53822">
    <property type="entry name" value="Periplasmic binding protein-like I"/>
    <property type="match status" value="1"/>
</dbReference>
<keyword evidence="6" id="KW-1185">Reference proteome</keyword>
<reference evidence="5 6" key="1">
    <citation type="submission" date="2020-02" db="EMBL/GenBank/DDBJ databases">
        <authorList>
            <person name="Li X.-J."/>
            <person name="Feng X.-M."/>
        </authorList>
    </citation>
    <scope>NUCLEOTIDE SEQUENCE [LARGE SCALE GENOMIC DNA]</scope>
    <source>
        <strain evidence="5 6">CGMCC 4.7225</strain>
    </source>
</reference>
<evidence type="ECO:0000256" key="3">
    <source>
        <dbReference type="ARBA" id="ARBA00023163"/>
    </source>
</evidence>
<feature type="domain" description="HTH lacI-type" evidence="4">
    <location>
        <begin position="1"/>
        <end position="53"/>
    </location>
</feature>
<dbReference type="EMBL" id="JAAGOB010000007">
    <property type="protein sequence ID" value="NED96588.1"/>
    <property type="molecule type" value="Genomic_DNA"/>
</dbReference>
<dbReference type="GO" id="GO:0000976">
    <property type="term" value="F:transcription cis-regulatory region binding"/>
    <property type="evidence" value="ECO:0007669"/>
    <property type="project" value="TreeGrafter"/>
</dbReference>
<proteinExistence type="predicted"/>
<dbReference type="InterPro" id="IPR010982">
    <property type="entry name" value="Lambda_DNA-bd_dom_sf"/>
</dbReference>
<evidence type="ECO:0000256" key="2">
    <source>
        <dbReference type="ARBA" id="ARBA00023125"/>
    </source>
</evidence>
<dbReference type="Gene3D" id="1.10.260.40">
    <property type="entry name" value="lambda repressor-like DNA-binding domains"/>
    <property type="match status" value="1"/>
</dbReference>
<dbReference type="SMART" id="SM00354">
    <property type="entry name" value="HTH_LACI"/>
    <property type="match status" value="1"/>
</dbReference>
<dbReference type="Proteomes" id="UP000469185">
    <property type="component" value="Unassembled WGS sequence"/>
</dbReference>